<reference evidence="3 6" key="2">
    <citation type="submission" date="2020-12" db="EMBL/GenBank/DDBJ databases">
        <title>FDA dAtabase for Regulatory Grade micrObial Sequences (FDA-ARGOS): Supporting development and validation of Infectious Disease Dx tests.</title>
        <authorList>
            <person name="Sproer C."/>
            <person name="Gronow S."/>
            <person name="Severitt S."/>
            <person name="Schroder I."/>
            <person name="Tallon L."/>
            <person name="Sadzewicz L."/>
            <person name="Zhao X."/>
            <person name="Boylan J."/>
            <person name="Ott S."/>
            <person name="Bowen H."/>
            <person name="Vavikolanu K."/>
            <person name="Mehta A."/>
            <person name="Aluvathingal J."/>
            <person name="Nadendla S."/>
            <person name="Lowell S."/>
            <person name="Myers T."/>
            <person name="Yan Y."/>
            <person name="Sichtig H."/>
        </authorList>
    </citation>
    <scope>NUCLEOTIDE SEQUENCE [LARGE SCALE GENOMIC DNA]</scope>
    <source>
        <strain evidence="3 6">FDAARGOS_894</strain>
    </source>
</reference>
<dbReference type="STRING" id="38301.NX84_04970"/>
<reference evidence="4 5" key="1">
    <citation type="submission" date="2018-06" db="EMBL/GenBank/DDBJ databases">
        <authorList>
            <consortium name="Pathogen Informatics"/>
            <person name="Doyle S."/>
        </authorList>
    </citation>
    <scope>NUCLEOTIDE SEQUENCE [LARGE SCALE GENOMIC DNA]</scope>
    <source>
        <strain evidence="4 5">NCTC10288</strain>
    </source>
</reference>
<dbReference type="InterPro" id="IPR047682">
    <property type="entry name" value="SepH-like"/>
</dbReference>
<feature type="domain" description="DUF3071" evidence="2">
    <location>
        <begin position="1"/>
        <end position="223"/>
    </location>
</feature>
<dbReference type="OrthoDB" id="5180791at2"/>
<dbReference type="RefSeq" id="WP_039674454.1">
    <property type="nucleotide sequence ID" value="NZ_CP065689.1"/>
</dbReference>
<sequence length="400" mass="43107">MREIFLAPSDSTDTSLVLRAEDGEEFFLEVTDELRELLAPASSTSAADSPESADTAAGQDANQSATEAGADNAEAQASTQEHSTGLHTVMPSSYKTQESESSSASSQPISLRPNEIQARIRAGASAAEIAEELGVPESRIEPFAHPVLLERARIADVAKQAHPIREDGPAKLTLWEILATAFAARGHSLSESTWDAYRHQGEPWILRITWKAGLSSNEAEWTFKQTMTSPATVEARNSVAADLTDPDFVQPVRSLTSVGRGERYDEAIDGREQYAERDDIESARAGDPSVTDLSVYSGSASDADSDDHYAEPSVLPSPRGGEEPGADTEDDASRGAGEKDAPASTAEPDAAQDKDSAVDEDFLQNPDPEPKPTKRRRKAVTPHWEDVLLGVRANTKRPRE</sequence>
<dbReference type="AlphaFoldDB" id="A0A2X4RND0"/>
<dbReference type="Pfam" id="PF11268">
    <property type="entry name" value="DUF3071"/>
    <property type="match status" value="1"/>
</dbReference>
<evidence type="ECO:0000313" key="3">
    <source>
        <dbReference type="EMBL" id="QPS60659.1"/>
    </source>
</evidence>
<feature type="region of interest" description="Disordered" evidence="1">
    <location>
        <begin position="39"/>
        <end position="112"/>
    </location>
</feature>
<name>A0A2X4RND0_9CORY</name>
<evidence type="ECO:0000256" key="1">
    <source>
        <dbReference type="SAM" id="MobiDB-lite"/>
    </source>
</evidence>
<feature type="compositionally biased region" description="Low complexity" evidence="1">
    <location>
        <begin position="39"/>
        <end position="57"/>
    </location>
</feature>
<evidence type="ECO:0000313" key="6">
    <source>
        <dbReference type="Proteomes" id="UP000594905"/>
    </source>
</evidence>
<dbReference type="EMBL" id="LS483460">
    <property type="protein sequence ID" value="SQI00458.1"/>
    <property type="molecule type" value="Genomic_DNA"/>
</dbReference>
<evidence type="ECO:0000313" key="4">
    <source>
        <dbReference type="EMBL" id="SQI00458.1"/>
    </source>
</evidence>
<feature type="compositionally biased region" description="Basic and acidic residues" evidence="1">
    <location>
        <begin position="331"/>
        <end position="341"/>
    </location>
</feature>
<proteinExistence type="predicted"/>
<dbReference type="KEGG" id="cmin:NCTC10288_01770"/>
<dbReference type="Proteomes" id="UP000249264">
    <property type="component" value="Chromosome 1"/>
</dbReference>
<feature type="compositionally biased region" description="Basic and acidic residues" evidence="1">
    <location>
        <begin position="260"/>
        <end position="284"/>
    </location>
</feature>
<dbReference type="EMBL" id="CP065689">
    <property type="protein sequence ID" value="QPS60659.1"/>
    <property type="molecule type" value="Genomic_DNA"/>
</dbReference>
<dbReference type="InterPro" id="IPR021421">
    <property type="entry name" value="DUF3071"/>
</dbReference>
<feature type="compositionally biased region" description="Low complexity" evidence="1">
    <location>
        <begin position="91"/>
        <end position="110"/>
    </location>
</feature>
<protein>
    <submittedName>
        <fullName evidence="3">DUF3071 domain-containing protein</fullName>
    </submittedName>
    <submittedName>
        <fullName evidence="4">Protein of uncharacterized function (DUF3071)</fullName>
    </submittedName>
</protein>
<evidence type="ECO:0000313" key="5">
    <source>
        <dbReference type="Proteomes" id="UP000249264"/>
    </source>
</evidence>
<feature type="compositionally biased region" description="Polar residues" evidence="1">
    <location>
        <begin position="75"/>
        <end position="86"/>
    </location>
</feature>
<gene>
    <name evidence="3" type="ORF">I6G51_05670</name>
    <name evidence="4" type="ORF">NCTC10288_01770</name>
</gene>
<feature type="region of interest" description="Disordered" evidence="1">
    <location>
        <begin position="260"/>
        <end position="400"/>
    </location>
</feature>
<accession>A0A2X4RND0</accession>
<dbReference type="GeneID" id="70783653"/>
<organism evidence="4 5">
    <name type="scientific">Corynebacterium minutissimum</name>
    <dbReference type="NCBI Taxonomy" id="38301"/>
    <lineage>
        <taxon>Bacteria</taxon>
        <taxon>Bacillati</taxon>
        <taxon>Actinomycetota</taxon>
        <taxon>Actinomycetes</taxon>
        <taxon>Mycobacteriales</taxon>
        <taxon>Corynebacteriaceae</taxon>
        <taxon>Corynebacterium</taxon>
    </lineage>
</organism>
<dbReference type="NCBIfam" id="NF040712">
    <property type="entry name" value="SepH"/>
    <property type="match status" value="1"/>
</dbReference>
<evidence type="ECO:0000259" key="2">
    <source>
        <dbReference type="Pfam" id="PF11268"/>
    </source>
</evidence>
<dbReference type="Proteomes" id="UP000594905">
    <property type="component" value="Chromosome"/>
</dbReference>
<keyword evidence="6" id="KW-1185">Reference proteome</keyword>